<dbReference type="SUPFAM" id="SSF48452">
    <property type="entry name" value="TPR-like"/>
    <property type="match status" value="1"/>
</dbReference>
<protein>
    <submittedName>
        <fullName evidence="2">Uncharacterized protein</fullName>
    </submittedName>
</protein>
<feature type="region of interest" description="Disordered" evidence="1">
    <location>
        <begin position="233"/>
        <end position="257"/>
    </location>
</feature>
<sequence>MRGGTPHAAAPSPAPSATELHELIVDYLSDLARSSPSNQPLEAATQLLREAFHLSSRPPPPPRRPSLWDLYAHAVRRLAPEAAAAPRPDATGDFDRFLLELHRRAASLLLPRRASPPATLPSPPLRSALSPRMSPPSPHRTHPPTQPRLFRRREAARREELAEWAARREELDARVDAEPHGEELAELLVLRATALLHLRDLSAAAQDAEAAALVSEVRRKWGGARACASARWHTRRLQQSTPPTQRTTSTPPAQLDNTRAVAFSRAGVAYEALGQFSQAISRGYQ</sequence>
<feature type="region of interest" description="Disordered" evidence="1">
    <location>
        <begin position="110"/>
        <end position="148"/>
    </location>
</feature>
<proteinExistence type="predicted"/>
<dbReference type="EMBL" id="JBGBPQ010000002">
    <property type="protein sequence ID" value="KAL1528219.1"/>
    <property type="molecule type" value="Genomic_DNA"/>
</dbReference>
<evidence type="ECO:0000256" key="1">
    <source>
        <dbReference type="SAM" id="MobiDB-lite"/>
    </source>
</evidence>
<name>A0AB34K6X6_PRYPA</name>
<gene>
    <name evidence="2" type="ORF">AB1Y20_009578</name>
</gene>
<feature type="compositionally biased region" description="Low complexity" evidence="1">
    <location>
        <begin position="237"/>
        <end position="252"/>
    </location>
</feature>
<accession>A0AB34K6X6</accession>
<evidence type="ECO:0000313" key="2">
    <source>
        <dbReference type="EMBL" id="KAL1528219.1"/>
    </source>
</evidence>
<dbReference type="AlphaFoldDB" id="A0AB34K6X6"/>
<dbReference type="InterPro" id="IPR011990">
    <property type="entry name" value="TPR-like_helical_dom_sf"/>
</dbReference>
<comment type="caution">
    <text evidence="2">The sequence shown here is derived from an EMBL/GenBank/DDBJ whole genome shotgun (WGS) entry which is preliminary data.</text>
</comment>
<keyword evidence="3" id="KW-1185">Reference proteome</keyword>
<evidence type="ECO:0000313" key="3">
    <source>
        <dbReference type="Proteomes" id="UP001515480"/>
    </source>
</evidence>
<organism evidence="2 3">
    <name type="scientific">Prymnesium parvum</name>
    <name type="common">Toxic golden alga</name>
    <dbReference type="NCBI Taxonomy" id="97485"/>
    <lineage>
        <taxon>Eukaryota</taxon>
        <taxon>Haptista</taxon>
        <taxon>Haptophyta</taxon>
        <taxon>Prymnesiophyceae</taxon>
        <taxon>Prymnesiales</taxon>
        <taxon>Prymnesiaceae</taxon>
        <taxon>Prymnesium</taxon>
    </lineage>
</organism>
<reference evidence="2 3" key="1">
    <citation type="journal article" date="2024" name="Science">
        <title>Giant polyketide synthase enzymes in the biosynthesis of giant marine polyether toxins.</title>
        <authorList>
            <person name="Fallon T.R."/>
            <person name="Shende V.V."/>
            <person name="Wierzbicki I.H."/>
            <person name="Pendleton A.L."/>
            <person name="Watervoot N.F."/>
            <person name="Auber R.P."/>
            <person name="Gonzalez D.J."/>
            <person name="Wisecaver J.H."/>
            <person name="Moore B.S."/>
        </authorList>
    </citation>
    <scope>NUCLEOTIDE SEQUENCE [LARGE SCALE GENOMIC DNA]</scope>
    <source>
        <strain evidence="2 3">12B1</strain>
    </source>
</reference>
<dbReference type="Proteomes" id="UP001515480">
    <property type="component" value="Unassembled WGS sequence"/>
</dbReference>